<dbReference type="InterPro" id="IPR029058">
    <property type="entry name" value="AB_hydrolase_fold"/>
</dbReference>
<sequence length="369" mass="42502">MDIEAVECNGNGIKFFQLKFFRDIRRFINVVKTVLRWNVHCKRQLEYTESLMLANLKTPYKKFFVDLGNCVGSNDRIWTLAMNTDLEHEVHTPMVLLHGYASALAFWMLNLDSFAAERPVYAVDLLGFGKSSRPSFSENPQEIEDQYVTFLEEWRKVMKLDKMILLAHSFGGWIACLYALKYPERVQHLILADPWGLDSAPCMSTHSILKRIYIKLFTRTPPLTFIRAFGPFASTVFRNLRTDVVGKFESVMADRHKRAISEYIYHCNSVKISGERAFHALLENGPWPKFPLAARMTELHTDIPLTFVYGEQSWIDSTPGYIIKLSRPNSYTHIEVVDNAGHKVFSDDELTFNSIVLKACKILKSNNVQ</sequence>
<protein>
    <recommendedName>
        <fullName evidence="2">AB hydrolase-1 domain-containing protein</fullName>
    </recommendedName>
</protein>
<organism evidence="3 4">
    <name type="scientific">Chironomus riparius</name>
    <dbReference type="NCBI Taxonomy" id="315576"/>
    <lineage>
        <taxon>Eukaryota</taxon>
        <taxon>Metazoa</taxon>
        <taxon>Ecdysozoa</taxon>
        <taxon>Arthropoda</taxon>
        <taxon>Hexapoda</taxon>
        <taxon>Insecta</taxon>
        <taxon>Pterygota</taxon>
        <taxon>Neoptera</taxon>
        <taxon>Endopterygota</taxon>
        <taxon>Diptera</taxon>
        <taxon>Nematocera</taxon>
        <taxon>Chironomoidea</taxon>
        <taxon>Chironomidae</taxon>
        <taxon>Chironominae</taxon>
        <taxon>Chironomus</taxon>
    </lineage>
</organism>
<dbReference type="GO" id="GO:0042171">
    <property type="term" value="F:lysophosphatidic acid acyltransferase activity"/>
    <property type="evidence" value="ECO:0007669"/>
    <property type="project" value="TreeGrafter"/>
</dbReference>
<reference evidence="3" key="2">
    <citation type="submission" date="2022-10" db="EMBL/GenBank/DDBJ databases">
        <authorList>
            <consortium name="ENA_rothamsted_submissions"/>
            <consortium name="culmorum"/>
            <person name="King R."/>
        </authorList>
    </citation>
    <scope>NUCLEOTIDE SEQUENCE</scope>
</reference>
<name>A0A9N9WP74_9DIPT</name>
<dbReference type="GO" id="GO:0005739">
    <property type="term" value="C:mitochondrion"/>
    <property type="evidence" value="ECO:0007669"/>
    <property type="project" value="TreeGrafter"/>
</dbReference>
<dbReference type="GO" id="GO:0055088">
    <property type="term" value="P:lipid homeostasis"/>
    <property type="evidence" value="ECO:0007669"/>
    <property type="project" value="TreeGrafter"/>
</dbReference>
<dbReference type="AlphaFoldDB" id="A0A9N9WP74"/>
<dbReference type="Gene3D" id="3.40.50.1820">
    <property type="entry name" value="alpha/beta hydrolase"/>
    <property type="match status" value="1"/>
</dbReference>
<evidence type="ECO:0000313" key="3">
    <source>
        <dbReference type="EMBL" id="CAG9799606.1"/>
    </source>
</evidence>
<dbReference type="PRINTS" id="PR00111">
    <property type="entry name" value="ABHYDROLASE"/>
</dbReference>
<accession>A0A9N9WP74</accession>
<dbReference type="GO" id="GO:0005811">
    <property type="term" value="C:lipid droplet"/>
    <property type="evidence" value="ECO:0007669"/>
    <property type="project" value="TreeGrafter"/>
</dbReference>
<dbReference type="EMBL" id="OU895877">
    <property type="protein sequence ID" value="CAG9799606.1"/>
    <property type="molecule type" value="Genomic_DNA"/>
</dbReference>
<feature type="domain" description="AB hydrolase-1" evidence="2">
    <location>
        <begin position="93"/>
        <end position="347"/>
    </location>
</feature>
<dbReference type="Proteomes" id="UP001153620">
    <property type="component" value="Chromosome 1"/>
</dbReference>
<evidence type="ECO:0000259" key="2">
    <source>
        <dbReference type="Pfam" id="PF00561"/>
    </source>
</evidence>
<comment type="similarity">
    <text evidence="1">Belongs to the peptidase S33 family. ABHD4/ABHD5 subfamily.</text>
</comment>
<evidence type="ECO:0000256" key="1">
    <source>
        <dbReference type="ARBA" id="ARBA00038097"/>
    </source>
</evidence>
<dbReference type="SUPFAM" id="SSF53474">
    <property type="entry name" value="alpha/beta-Hydrolases"/>
    <property type="match status" value="1"/>
</dbReference>
<dbReference type="InterPro" id="IPR000073">
    <property type="entry name" value="AB_hydrolase_1"/>
</dbReference>
<dbReference type="GO" id="GO:0052689">
    <property type="term" value="F:carboxylic ester hydrolase activity"/>
    <property type="evidence" value="ECO:0007669"/>
    <property type="project" value="TreeGrafter"/>
</dbReference>
<dbReference type="PANTHER" id="PTHR42886:SF29">
    <property type="entry name" value="PUMMELIG, ISOFORM A"/>
    <property type="match status" value="1"/>
</dbReference>
<proteinExistence type="inferred from homology"/>
<gene>
    <name evidence="3" type="ORF">CHIRRI_LOCUS2571</name>
</gene>
<dbReference type="GO" id="GO:0006654">
    <property type="term" value="P:phosphatidic acid biosynthetic process"/>
    <property type="evidence" value="ECO:0007669"/>
    <property type="project" value="TreeGrafter"/>
</dbReference>
<evidence type="ECO:0000313" key="4">
    <source>
        <dbReference type="Proteomes" id="UP001153620"/>
    </source>
</evidence>
<reference evidence="3" key="1">
    <citation type="submission" date="2022-01" db="EMBL/GenBank/DDBJ databases">
        <authorList>
            <person name="King R."/>
        </authorList>
    </citation>
    <scope>NUCLEOTIDE SEQUENCE</scope>
</reference>
<keyword evidence="4" id="KW-1185">Reference proteome</keyword>
<dbReference type="PANTHER" id="PTHR42886">
    <property type="entry name" value="RE40534P-RELATED"/>
    <property type="match status" value="1"/>
</dbReference>
<dbReference type="OrthoDB" id="7457040at2759"/>
<dbReference type="Pfam" id="PF00561">
    <property type="entry name" value="Abhydrolase_1"/>
    <property type="match status" value="1"/>
</dbReference>